<keyword evidence="2" id="KW-1185">Reference proteome</keyword>
<dbReference type="RefSeq" id="WP_231449622.1">
    <property type="nucleotide sequence ID" value="NZ_JAJOMB010000034.1"/>
</dbReference>
<reference evidence="1" key="1">
    <citation type="submission" date="2021-11" db="EMBL/GenBank/DDBJ databases">
        <title>Streptomyces corallinus and Kineosporia corallina sp. nov., two new coral-derived marine actinobacteria.</title>
        <authorList>
            <person name="Buangrab K."/>
            <person name="Sutthacheep M."/>
            <person name="Yeemin T."/>
            <person name="Harunari E."/>
            <person name="Igarashi Y."/>
            <person name="Sripreechasak P."/>
            <person name="Kanchanasin P."/>
            <person name="Tanasupawat S."/>
            <person name="Phongsopitanun W."/>
        </authorList>
    </citation>
    <scope>NUCLEOTIDE SEQUENCE</scope>
    <source>
        <strain evidence="1">JCM 31032</strain>
    </source>
</reference>
<proteinExistence type="predicted"/>
<dbReference type="AlphaFoldDB" id="A0A9X1NLZ1"/>
<evidence type="ECO:0000313" key="1">
    <source>
        <dbReference type="EMBL" id="MCD5316770.1"/>
    </source>
</evidence>
<sequence length="158" mass="17334">MCLRCAGWSDAELLAKSRHDIEVHGWGFVHVEGGESAAFTYTVGLTRFHGHPELLVSGLEAEPAAGLLDDLAEDVQGGLRLAEGDRLGEECCPAHQLQLVEVEDPRRLAQAQQIYASSAGLVPALQVVYTDDRGRWPWEPAWAAGHWCQPVFGRPQRP</sequence>
<evidence type="ECO:0000313" key="2">
    <source>
        <dbReference type="Proteomes" id="UP001138997"/>
    </source>
</evidence>
<dbReference type="Proteomes" id="UP001138997">
    <property type="component" value="Unassembled WGS sequence"/>
</dbReference>
<name>A0A9X1NLZ1_9ACTN</name>
<organism evidence="1 2">
    <name type="scientific">Kineosporia babensis</name>
    <dbReference type="NCBI Taxonomy" id="499548"/>
    <lineage>
        <taxon>Bacteria</taxon>
        <taxon>Bacillati</taxon>
        <taxon>Actinomycetota</taxon>
        <taxon>Actinomycetes</taxon>
        <taxon>Kineosporiales</taxon>
        <taxon>Kineosporiaceae</taxon>
        <taxon>Kineosporia</taxon>
    </lineage>
</organism>
<gene>
    <name evidence="1" type="ORF">LR394_38325</name>
</gene>
<comment type="caution">
    <text evidence="1">The sequence shown here is derived from an EMBL/GenBank/DDBJ whole genome shotgun (WGS) entry which is preliminary data.</text>
</comment>
<accession>A0A9X1NLZ1</accession>
<protein>
    <submittedName>
        <fullName evidence="1">DUF4262 domain-containing protein</fullName>
    </submittedName>
</protein>
<dbReference type="EMBL" id="JAJOMB010000034">
    <property type="protein sequence ID" value="MCD5316770.1"/>
    <property type="molecule type" value="Genomic_DNA"/>
</dbReference>
<dbReference type="Pfam" id="PF14081">
    <property type="entry name" value="DUF4262"/>
    <property type="match status" value="1"/>
</dbReference>
<dbReference type="InterPro" id="IPR025358">
    <property type="entry name" value="DUF4262"/>
</dbReference>